<evidence type="ECO:0000259" key="2">
    <source>
        <dbReference type="PROSITE" id="PS50211"/>
    </source>
</evidence>
<feature type="region of interest" description="Disordered" evidence="1">
    <location>
        <begin position="1284"/>
        <end position="1310"/>
    </location>
</feature>
<dbReference type="GO" id="GO:0005829">
    <property type="term" value="C:cytosol"/>
    <property type="evidence" value="ECO:0007669"/>
    <property type="project" value="TreeGrafter"/>
</dbReference>
<reference evidence="3" key="1">
    <citation type="submission" date="2020-06" db="EMBL/GenBank/DDBJ databases">
        <authorList>
            <consortium name="Plant Systems Biology data submission"/>
        </authorList>
    </citation>
    <scope>NUCLEOTIDE SEQUENCE</scope>
    <source>
        <strain evidence="3">D6</strain>
    </source>
</reference>
<dbReference type="Gene3D" id="1.25.40.90">
    <property type="match status" value="1"/>
</dbReference>
<dbReference type="PANTHER" id="PTHR13196:SF14">
    <property type="entry name" value="UDENN DOMAIN-CONTAINING PROTEIN"/>
    <property type="match status" value="1"/>
</dbReference>
<evidence type="ECO:0000313" key="4">
    <source>
        <dbReference type="Proteomes" id="UP001153069"/>
    </source>
</evidence>
<dbReference type="GO" id="GO:0032456">
    <property type="term" value="P:endocytic recycling"/>
    <property type="evidence" value="ECO:0007669"/>
    <property type="project" value="TreeGrafter"/>
</dbReference>
<protein>
    <submittedName>
        <fullName evidence="3">DENN domain-containing protein 1C</fullName>
    </submittedName>
</protein>
<dbReference type="OrthoDB" id="74314at2759"/>
<sequence length="1463" mass="163894">MSKEEEEFGVAWSNVDDNDLFANDDDDDAKGDVMDEAEEATHPSSQFTAGQSSDDEASSVEEEAPDTKADGAFPDDDWDDANQSRPSWVTDEGDKGATSSENGTGEEGQSQDGGNQPPPFSPEPVNVGSCDVQRLSSGSSRLAGYSGDLKLRFSENTTDSNNAKEEDDGFQESPWPGDDVKDEDDEDEDANREAEGGDAFSSEVRHTAKKEPAVPSQSLTKELSTNWMKFDDDKWDSSKHDSRHEKEEGDTGPQQSPNIQAPKGVLKSSMSSGKKKKKNGKQSFSLEAGLAKVNEATKDTAPTGPQEEQKGGEQANELISFWGEGSAEEEDADDPLAMALKAKPPEQHERQSRYNDAAIFTSPKTQLSPEGGTNQTEGPGWLQKGMAALDRVTSNLPFNKPKEEEDRKVEEDNVVEVDDMPFPNYTNTHPAAAAKPQPHPMHDLSAMSDDSALVPNYGRRERAAEIASTFDSADPQIKNALKALPDGMNAQAENNENSRIKFSKETKKESKVFHATPIFDLCMDLPHPAADASCAPASLIGAPSSNDKDVKIQSEIQDCMKEITCMAFPDYDTAILAQDDDSEPRSTPRYALTILEVPGFQYHTFSLHLKSGALVLAHVRRYLPPHKEATFRHDIGRRLCRAMVVLTRYPGGDDMYLTILKTLDAVASQHHSRRSLHVTRPQKWFLHNLYQKHQRLCAHYAANNEERRGGPHIITLQGLEFADCMEFYSAVDTTHFFLPNNLLHDPVVPGFHASYHDSVLPLIRCLGVVNSLRLLSALLSERRVIMVSVSPTRLDRNVRAAIAMLAQGMLNWPHQCIPVLPPDLWSKLKSPSPYIMGVQASLAYRLELTDQLGDVAVFNLDENTITAMGEQKLAKLIPDLCRSLSETMLQKRRIALPENVATEKDMTAMAILNSTSDFLAQDLVEIMKSDKQTMNGTAVAAKHVAKTAKKAVKSTLKYLLGSGEKEEGEEAPDVKKSKKEKRTEPDAVFIEGCRNEAAEEAVRLAFVSFFVRILGNVEGYAIQTEDSEYEFDRDFFLQQRKERGDGQGSPMWTLLLHFCETRIVRDFVRLREEHIRKRQPIPMDAPLFWQCIDFLEVKNIDFGILNVRSVARMMLQKSSVHQMLPSNVRRLAMALTSKRKFEGHLDDAVADLAELSRESCSALYDVMSVVWLRARNSKGLQWVHGYQAMRVLKAVLLHGPLAAVADATDGLHTIRTLAYRKSQGCEQIQAEAMEIYNLLADRSRLFLRRGVAAEQRRHFRDPDELPLVRDTRLNLKSPFKEMHAIMNPSLRPPEPQRRRASLSSRRASLSNRLPHRLSITKHMMALEPMDGSMSSFPQNVLPMDRHANRHNEFLQDPMQRNPESVAGSVSGEFASARRYVREIARKTQEEEKERTREDVRRRDSNAMGVELLKKQFMLLKVAIYLGPVFYIFGNHEHFLTVVMFVWLSQQLQVFRAPIDSGTY</sequence>
<dbReference type="PROSITE" id="PS50211">
    <property type="entry name" value="DENN"/>
    <property type="match status" value="1"/>
</dbReference>
<dbReference type="GO" id="GO:1901981">
    <property type="term" value="F:phosphatidylinositol phosphate binding"/>
    <property type="evidence" value="ECO:0007669"/>
    <property type="project" value="TreeGrafter"/>
</dbReference>
<dbReference type="Proteomes" id="UP001153069">
    <property type="component" value="Unassembled WGS sequence"/>
</dbReference>
<feature type="compositionally biased region" description="Polar residues" evidence="1">
    <location>
        <begin position="42"/>
        <end position="51"/>
    </location>
</feature>
<accession>A0A9N8D922</accession>
<comment type="caution">
    <text evidence="3">The sequence shown here is derived from an EMBL/GenBank/DDBJ whole genome shotgun (WGS) entry which is preliminary data.</text>
</comment>
<evidence type="ECO:0000256" key="1">
    <source>
        <dbReference type="SAM" id="MobiDB-lite"/>
    </source>
</evidence>
<feature type="compositionally biased region" description="Polar residues" evidence="1">
    <location>
        <begin position="97"/>
        <end position="114"/>
    </location>
</feature>
<feature type="compositionally biased region" description="Acidic residues" evidence="1">
    <location>
        <begin position="16"/>
        <end position="38"/>
    </location>
</feature>
<feature type="compositionally biased region" description="Polar residues" evidence="1">
    <location>
        <begin position="362"/>
        <end position="377"/>
    </location>
</feature>
<feature type="region of interest" description="Disordered" evidence="1">
    <location>
        <begin position="1"/>
        <end position="317"/>
    </location>
</feature>
<proteinExistence type="predicted"/>
<dbReference type="GO" id="GO:0005085">
    <property type="term" value="F:guanyl-nucleotide exchange factor activity"/>
    <property type="evidence" value="ECO:0007669"/>
    <property type="project" value="InterPro"/>
</dbReference>
<dbReference type="PANTHER" id="PTHR13196">
    <property type="entry name" value="DENN DOMAIN-CONTAINING"/>
    <property type="match status" value="1"/>
</dbReference>
<name>A0A9N8D922_9STRA</name>
<dbReference type="InterPro" id="IPR040032">
    <property type="entry name" value="DENND1A/B/C"/>
</dbReference>
<dbReference type="Pfam" id="PF02141">
    <property type="entry name" value="DENN"/>
    <property type="match status" value="1"/>
</dbReference>
<feature type="compositionally biased region" description="Basic and acidic residues" evidence="1">
    <location>
        <begin position="229"/>
        <end position="249"/>
    </location>
</feature>
<feature type="domain" description="UDENN" evidence="2">
    <location>
        <begin position="519"/>
        <end position="1080"/>
    </location>
</feature>
<feature type="region of interest" description="Disordered" evidence="1">
    <location>
        <begin position="361"/>
        <end position="381"/>
    </location>
</feature>
<dbReference type="InterPro" id="IPR037516">
    <property type="entry name" value="Tripartite_DENN"/>
</dbReference>
<dbReference type="Gene3D" id="3.40.50.11500">
    <property type="match status" value="1"/>
</dbReference>
<dbReference type="GO" id="GO:0006897">
    <property type="term" value="P:endocytosis"/>
    <property type="evidence" value="ECO:0007669"/>
    <property type="project" value="TreeGrafter"/>
</dbReference>
<keyword evidence="4" id="KW-1185">Reference proteome</keyword>
<feature type="compositionally biased region" description="Basic and acidic residues" evidence="1">
    <location>
        <begin position="203"/>
        <end position="212"/>
    </location>
</feature>
<feature type="compositionally biased region" description="Polar residues" evidence="1">
    <location>
        <begin position="215"/>
        <end position="227"/>
    </location>
</feature>
<dbReference type="EMBL" id="CAICTM010000002">
    <property type="protein sequence ID" value="CAB9496160.1"/>
    <property type="molecule type" value="Genomic_DNA"/>
</dbReference>
<organism evidence="3 4">
    <name type="scientific">Seminavis robusta</name>
    <dbReference type="NCBI Taxonomy" id="568900"/>
    <lineage>
        <taxon>Eukaryota</taxon>
        <taxon>Sar</taxon>
        <taxon>Stramenopiles</taxon>
        <taxon>Ochrophyta</taxon>
        <taxon>Bacillariophyta</taxon>
        <taxon>Bacillariophyceae</taxon>
        <taxon>Bacillariophycidae</taxon>
        <taxon>Naviculales</taxon>
        <taxon>Naviculaceae</taxon>
        <taxon>Seminavis</taxon>
    </lineage>
</organism>
<dbReference type="InterPro" id="IPR043153">
    <property type="entry name" value="DENN_C"/>
</dbReference>
<dbReference type="InterPro" id="IPR001194">
    <property type="entry name" value="cDENN_dom"/>
</dbReference>
<dbReference type="SUPFAM" id="SSF48464">
    <property type="entry name" value="ENTH/VHS domain"/>
    <property type="match status" value="1"/>
</dbReference>
<dbReference type="InterPro" id="IPR013809">
    <property type="entry name" value="ENTH"/>
</dbReference>
<dbReference type="Pfam" id="PF01417">
    <property type="entry name" value="ENTH"/>
    <property type="match status" value="1"/>
</dbReference>
<dbReference type="InterPro" id="IPR008942">
    <property type="entry name" value="ENTH_VHS"/>
</dbReference>
<gene>
    <name evidence="3" type="ORF">SEMRO_2_G001360.1</name>
</gene>
<evidence type="ECO:0000313" key="3">
    <source>
        <dbReference type="EMBL" id="CAB9496160.1"/>
    </source>
</evidence>
<feature type="compositionally biased region" description="Low complexity" evidence="1">
    <location>
        <begin position="1301"/>
        <end position="1310"/>
    </location>
</feature>
<dbReference type="SMART" id="SM00799">
    <property type="entry name" value="DENN"/>
    <property type="match status" value="1"/>
</dbReference>
<feature type="compositionally biased region" description="Low complexity" evidence="1">
    <location>
        <begin position="263"/>
        <end position="272"/>
    </location>
</feature>
<feature type="compositionally biased region" description="Acidic residues" evidence="1">
    <location>
        <begin position="53"/>
        <end position="64"/>
    </location>
</feature>
<feature type="compositionally biased region" description="Acidic residues" evidence="1">
    <location>
        <begin position="180"/>
        <end position="190"/>
    </location>
</feature>